<evidence type="ECO:0000313" key="2">
    <source>
        <dbReference type="EMBL" id="KOM26029.1"/>
    </source>
</evidence>
<feature type="region of interest" description="Disordered" evidence="1">
    <location>
        <begin position="91"/>
        <end position="126"/>
    </location>
</feature>
<accession>A0A0L9T7E8</accession>
<dbReference type="EMBL" id="KQ258299">
    <property type="protein sequence ID" value="KOM26029.1"/>
    <property type="molecule type" value="Genomic_DNA"/>
</dbReference>
<organism evidence="2 3">
    <name type="scientific">Phaseolus angularis</name>
    <name type="common">Azuki bean</name>
    <name type="synonym">Vigna angularis</name>
    <dbReference type="NCBI Taxonomy" id="3914"/>
    <lineage>
        <taxon>Eukaryota</taxon>
        <taxon>Viridiplantae</taxon>
        <taxon>Streptophyta</taxon>
        <taxon>Embryophyta</taxon>
        <taxon>Tracheophyta</taxon>
        <taxon>Spermatophyta</taxon>
        <taxon>Magnoliopsida</taxon>
        <taxon>eudicotyledons</taxon>
        <taxon>Gunneridae</taxon>
        <taxon>Pentapetalae</taxon>
        <taxon>rosids</taxon>
        <taxon>fabids</taxon>
        <taxon>Fabales</taxon>
        <taxon>Fabaceae</taxon>
        <taxon>Papilionoideae</taxon>
        <taxon>50 kb inversion clade</taxon>
        <taxon>NPAAA clade</taxon>
        <taxon>indigoferoid/millettioid clade</taxon>
        <taxon>Phaseoleae</taxon>
        <taxon>Vigna</taxon>
    </lineage>
</organism>
<gene>
    <name evidence="2" type="ORF">LR48_Vigan216s000100</name>
</gene>
<protein>
    <submittedName>
        <fullName evidence="2">Uncharacterized protein</fullName>
    </submittedName>
</protein>
<evidence type="ECO:0000313" key="3">
    <source>
        <dbReference type="Proteomes" id="UP000053144"/>
    </source>
</evidence>
<name>A0A0L9T7E8_PHAAN</name>
<dbReference type="AlphaFoldDB" id="A0A0L9T7E8"/>
<evidence type="ECO:0000256" key="1">
    <source>
        <dbReference type="SAM" id="MobiDB-lite"/>
    </source>
</evidence>
<dbReference type="Gramene" id="KOM26029">
    <property type="protein sequence ID" value="KOM26029"/>
    <property type="gene ID" value="LR48_Vigan216s000100"/>
</dbReference>
<proteinExistence type="predicted"/>
<feature type="compositionally biased region" description="Polar residues" evidence="1">
    <location>
        <begin position="91"/>
        <end position="109"/>
    </location>
</feature>
<dbReference type="Proteomes" id="UP000053144">
    <property type="component" value="Unassembled WGS sequence"/>
</dbReference>
<sequence>MVPRRSASTWSYQTITRKVSPSPTASAALQFCPSAAVFTPQWRFRHLKTGAQRKLPISATCCNFFRFLVDFSAFQPVVFNTRGAGRNIHSQFKSPHSTTQSLDESTTVQLPAKKKRPSFGGPTAWRGGTTLNHLGWKVYTEKGLHGIELGRVGAATEEKRILFSIEKEAHEHRKGREPAATEKEGIF</sequence>
<reference evidence="3" key="1">
    <citation type="journal article" date="2015" name="Proc. Natl. Acad. Sci. U.S.A.">
        <title>Genome sequencing of adzuki bean (Vigna angularis) provides insight into high starch and low fat accumulation and domestication.</title>
        <authorList>
            <person name="Yang K."/>
            <person name="Tian Z."/>
            <person name="Chen C."/>
            <person name="Luo L."/>
            <person name="Zhao B."/>
            <person name="Wang Z."/>
            <person name="Yu L."/>
            <person name="Li Y."/>
            <person name="Sun Y."/>
            <person name="Li W."/>
            <person name="Chen Y."/>
            <person name="Li Y."/>
            <person name="Zhang Y."/>
            <person name="Ai D."/>
            <person name="Zhao J."/>
            <person name="Shang C."/>
            <person name="Ma Y."/>
            <person name="Wu B."/>
            <person name="Wang M."/>
            <person name="Gao L."/>
            <person name="Sun D."/>
            <person name="Zhang P."/>
            <person name="Guo F."/>
            <person name="Wang W."/>
            <person name="Li Y."/>
            <person name="Wang J."/>
            <person name="Varshney R.K."/>
            <person name="Wang J."/>
            <person name="Ling H.Q."/>
            <person name="Wan P."/>
        </authorList>
    </citation>
    <scope>NUCLEOTIDE SEQUENCE</scope>
    <source>
        <strain evidence="3">cv. Jingnong 6</strain>
    </source>
</reference>